<dbReference type="OrthoDB" id="9805628at2"/>
<name>E3J5T0_PSEI1</name>
<reference evidence="4 5" key="1">
    <citation type="submission" date="2010-10" db="EMBL/GenBank/DDBJ databases">
        <title>Complete sequence of Frankia sp. EuI1c.</title>
        <authorList>
            <consortium name="US DOE Joint Genome Institute"/>
            <person name="Lucas S."/>
            <person name="Copeland A."/>
            <person name="Lapidus A."/>
            <person name="Cheng J.-F."/>
            <person name="Bruce D."/>
            <person name="Goodwin L."/>
            <person name="Pitluck S."/>
            <person name="Chertkov O."/>
            <person name="Detter J.C."/>
            <person name="Han C."/>
            <person name="Tapia R."/>
            <person name="Land M."/>
            <person name="Hauser L."/>
            <person name="Jeffries C."/>
            <person name="Kyrpides N."/>
            <person name="Ivanova N."/>
            <person name="Mikhailova N."/>
            <person name="Beauchemin N."/>
            <person name="Sen A."/>
            <person name="Sur S.A."/>
            <person name="Gtari M."/>
            <person name="Wall L."/>
            <person name="Tisa L."/>
            <person name="Woyke T."/>
        </authorList>
    </citation>
    <scope>NUCLEOTIDE SEQUENCE [LARGE SCALE GENOMIC DNA]</scope>
    <source>
        <strain evidence="5">DSM 45817 / CECT 9037 / EuI1c</strain>
    </source>
</reference>
<accession>E3J5T0</accession>
<organism evidence="4 5">
    <name type="scientific">Pseudofrankia inefficax (strain DSM 45817 / CECT 9037 / DDB 130130 / EuI1c)</name>
    <name type="common">Frankia inefficax</name>
    <dbReference type="NCBI Taxonomy" id="298654"/>
    <lineage>
        <taxon>Bacteria</taxon>
        <taxon>Bacillati</taxon>
        <taxon>Actinomycetota</taxon>
        <taxon>Actinomycetes</taxon>
        <taxon>Frankiales</taxon>
        <taxon>Frankiaceae</taxon>
        <taxon>Pseudofrankia</taxon>
    </lineage>
</organism>
<dbReference type="EMBL" id="CP002299">
    <property type="protein sequence ID" value="ADP84311.1"/>
    <property type="molecule type" value="Genomic_DNA"/>
</dbReference>
<dbReference type="RefSeq" id="WP_013427424.1">
    <property type="nucleotide sequence ID" value="NC_014666.1"/>
</dbReference>
<dbReference type="STRING" id="298654.FraEuI1c_6327"/>
<dbReference type="Proteomes" id="UP000002484">
    <property type="component" value="Chromosome"/>
</dbReference>
<keyword evidence="3" id="KW-0663">Pyridoxal phosphate</keyword>
<keyword evidence="5" id="KW-1185">Reference proteome</keyword>
<dbReference type="FunFam" id="3.20.10.10:FF:000002">
    <property type="entry name" value="D-alanine aminotransferase"/>
    <property type="match status" value="1"/>
</dbReference>
<dbReference type="InParanoid" id="E3J5T0"/>
<keyword evidence="4" id="KW-0808">Transferase</keyword>
<dbReference type="PANTHER" id="PTHR42743:SF11">
    <property type="entry name" value="AMINODEOXYCHORISMATE LYASE"/>
    <property type="match status" value="1"/>
</dbReference>
<gene>
    <name evidence="4" type="ordered locus">FraEuI1c_6327</name>
</gene>
<dbReference type="AlphaFoldDB" id="E3J5T0"/>
<comment type="cofactor">
    <cofactor evidence="1">
        <name>pyridoxal 5'-phosphate</name>
        <dbReference type="ChEBI" id="CHEBI:597326"/>
    </cofactor>
</comment>
<dbReference type="GO" id="GO:0005829">
    <property type="term" value="C:cytosol"/>
    <property type="evidence" value="ECO:0007669"/>
    <property type="project" value="TreeGrafter"/>
</dbReference>
<dbReference type="InterPro" id="IPR050571">
    <property type="entry name" value="Class-IV_PLP-Dep_Aminotrnsfr"/>
</dbReference>
<dbReference type="GO" id="GO:0008652">
    <property type="term" value="P:amino acid biosynthetic process"/>
    <property type="evidence" value="ECO:0007669"/>
    <property type="project" value="UniProtKB-ARBA"/>
</dbReference>
<dbReference type="InterPro" id="IPR036038">
    <property type="entry name" value="Aminotransferase-like"/>
</dbReference>
<sequence>MADSVAVVWDGERAVPHDLATPLLRADDGAVLRGDGLFETLRTHDGRIFLLDEHLTRLASSAASLRLAVPPAAAWRTLALAATELFHAGGGPGDPGATALAGNAGQDGRLRLAATRGPAGGAPVVYALLEPVPPAVAAARVTGVDAVTLSLGVTATGRRDTPWLLPGAKHLSYAVPMAAQRFAEAAGATEAVWVSVDGEVLEGTTSSVIAVVGGRAYTPPPAELGLLAGTTVAAVARLAERAGLTGGVTERRLALDELRAAEEAMLVSSIRGVAPLVRLDGRPVGTGAVGPVGVTLRDALELAVRRGALD</sequence>
<keyword evidence="4" id="KW-0032">Aminotransferase</keyword>
<dbReference type="GO" id="GO:0008483">
    <property type="term" value="F:transaminase activity"/>
    <property type="evidence" value="ECO:0007669"/>
    <property type="project" value="UniProtKB-KW"/>
</dbReference>
<proteinExistence type="inferred from homology"/>
<dbReference type="InterPro" id="IPR043131">
    <property type="entry name" value="BCAT-like_N"/>
</dbReference>
<evidence type="ECO:0000256" key="1">
    <source>
        <dbReference type="ARBA" id="ARBA00001933"/>
    </source>
</evidence>
<dbReference type="Gene3D" id="3.20.10.10">
    <property type="entry name" value="D-amino Acid Aminotransferase, subunit A, domain 2"/>
    <property type="match status" value="1"/>
</dbReference>
<dbReference type="KEGG" id="fri:FraEuI1c_6327"/>
<evidence type="ECO:0000256" key="2">
    <source>
        <dbReference type="ARBA" id="ARBA00009320"/>
    </source>
</evidence>
<dbReference type="Gene3D" id="3.30.470.10">
    <property type="match status" value="1"/>
</dbReference>
<dbReference type="InterPro" id="IPR001544">
    <property type="entry name" value="Aminotrans_IV"/>
</dbReference>
<dbReference type="FunCoup" id="E3J5T0">
    <property type="interactions" value="232"/>
</dbReference>
<dbReference type="Pfam" id="PF01063">
    <property type="entry name" value="Aminotran_4"/>
    <property type="match status" value="1"/>
</dbReference>
<dbReference type="HOGENOM" id="CLU_020844_1_0_11"/>
<evidence type="ECO:0000313" key="5">
    <source>
        <dbReference type="Proteomes" id="UP000002484"/>
    </source>
</evidence>
<dbReference type="PANTHER" id="PTHR42743">
    <property type="entry name" value="AMINO-ACID AMINOTRANSFERASE"/>
    <property type="match status" value="1"/>
</dbReference>
<dbReference type="SUPFAM" id="SSF56752">
    <property type="entry name" value="D-aminoacid aminotransferase-like PLP-dependent enzymes"/>
    <property type="match status" value="1"/>
</dbReference>
<comment type="similarity">
    <text evidence="2">Belongs to the class-IV pyridoxal-phosphate-dependent aminotransferase family.</text>
</comment>
<dbReference type="InterPro" id="IPR043132">
    <property type="entry name" value="BCAT-like_C"/>
</dbReference>
<evidence type="ECO:0000256" key="3">
    <source>
        <dbReference type="ARBA" id="ARBA00022898"/>
    </source>
</evidence>
<dbReference type="CDD" id="cd00449">
    <property type="entry name" value="PLPDE_IV"/>
    <property type="match status" value="1"/>
</dbReference>
<dbReference type="GO" id="GO:0046394">
    <property type="term" value="P:carboxylic acid biosynthetic process"/>
    <property type="evidence" value="ECO:0007669"/>
    <property type="project" value="UniProtKB-ARBA"/>
</dbReference>
<evidence type="ECO:0000313" key="4">
    <source>
        <dbReference type="EMBL" id="ADP84311.1"/>
    </source>
</evidence>
<protein>
    <submittedName>
        <fullName evidence="4">Aminotransferase class IV</fullName>
    </submittedName>
</protein>
<dbReference type="eggNOG" id="COG0115">
    <property type="taxonomic scope" value="Bacteria"/>
</dbReference>